<dbReference type="InterPro" id="IPR022044">
    <property type="entry name" value="TcdB_toxin_mid/C"/>
</dbReference>
<dbReference type="Pfam" id="PF12255">
    <property type="entry name" value="TcdB_toxin_midC"/>
    <property type="match status" value="1"/>
</dbReference>
<dbReference type="InterPro" id="IPR028994">
    <property type="entry name" value="Integrin_alpha_N"/>
</dbReference>
<sequence>MADDASSTVPPRAAAPSITMPKGGGAVRAIGEKFAANPVTGTGTLTIPLPTSAGRSGFGPELRLAYNSGTGQTAFGLGWDVDLPRITRRTDKGLPTYDDARDADVFVLSDTDDLVPELDADGRLVRRDSPQGDFRVTRYRPRVENRYDRIERWTGPDGQIHWRSISRDNVTTVYGRDGNSRIADPADPLRRIFSWLICESYDDRGNAIEYRYAEEDDADVPLSAAHERNRPPAARTTNRYLKSVRYGNRISRLAPPRPVPKRPWLFELVFDYGEHDTGGWVCRADPFSTNRAGFEVRAYRLCQQVLMVHHFAGEPGVGDDCVVRSLRLAYRGDAQRGEPAGSLLASTTLTGHRRSGAGYVHRSLPSLEFTYTTATAHPEVHDLEPAGVDTAGAEWADLDGDSISGLLTRYAGAWYHRANQGGGRLAPPRRLPSMPSAGDRGQLMDLAGDGRLDVVDFARPVPGFAERTDDGDWSPWHKFGALPARAWDDPNLHFADLDSDGLTDVLVTEVDAIVWHRSLGEEGFGEAIRVPLPPDDDTGPRLLFADGSQSVYVADMTGDRLPDVVRVRNGEICYWAGLGRGRFGPKTVMDGSPLLDHPDRFDQRRVRLADLDGKGPADLLYLGADGAVRYTNLMGNGWSGPDRLPLVPPVDDVSVVDLLGSGTACLIWSTAAGGRRRVRYADLTGQKPDLLERVTNNFGGETTIRWTTSTHCWLRDDAEGRPWLTRVPFPVHVVEQVETVDRVARTRFVTRYRYRDPWFDPDDREFRGFALVVQDDAEEIAALGRTDRLAANEDPAHRLPPTRTRSWFHTGAFLGRDRLSKLFAEGYYPPPEHATPAALSWLLDDTPLPGRLPEGEEREACRALKGRLLRQEVYALDGTEREPHPYTVVEHNYGIRTLQAPVAGRAGVFAVDPRETVTATCERQPDDARVSHEVVLDVDPFGTVLHSVTLAYGRSAEDSTLPPRTRAVQATTLALETRVEVTGKVDEDGAYRAPVPYDTKRFQLSGPAIDGARPRLDRAYVKKILAGLTRRLTGRERVRFFADDLSGPLAWGERQSRGLVHETYRLALPDALRDELYGVRVTGADMTAAGYVAADGGWWAPSGTVRYGADLDDTRQHFFVPRSYVDPFNAVTAVEYDDYDLLPVQTVDPLGNTVTVGERDAAGGRTPGMDYRVLAPTLTTDPNRNRTAALFDTLGMVAAIALLGRVGAETGDRLDGIDPDLPDTAITAFWTDPYGAATALLGEATSRTVYDLDAYRRTAAGADPQPTGVATIARERHVNDPPAAGPPQVTFAYADGGGRELQRKLPAELDPAMPGPGPRPPRWAGTGWVVLDNKGNPVRRYETFFTPRHTFEFAVMHGVSQVLCYDPPGRVVATFHPHHTYDKVVIGAWQQQAWDANDTAGLPDGAGRPAGDPTGDPDVARFAAALLTADYLPTWMRRRLNGGLGQREADAAKRTLPHAGTPLTTCLDPLGRPVLTVAHNRTPDEAGGPPVDTLHRTHTVLDILGNHLEVADCTDGTPGPGDGTADRTLARIDHDLLGNPLREHGVDTAARLLLVDVAAESVTGWEVVDEAGAERARTTSRDQLRRPVEAMVRESGQDRVVHRIEYGEQASDPEAGNLRGRVWRVYDGAGRAESAYDLHGNEVRATRRLFAGAAYQDAVDWAAGPALEGHEYLGAARFDISGRRYEQTHPDGTVVRHEYNRAGLLSGVAATLAPSGRELTVVASVEYDAKGQRTAITYGNGTTTTLTYDPDTLRLRTVKSSGGAQDLGYVYDPAGNVTHVADAAQASVFRLNTLVEAATDYTYDALYRLVVAHGREHVAPLTPTGASDASRVNPADPNALGRYRERHTYDVVGNLTELRHRGTDPAHPGWTRTFAYQAQSRLPGTPAGVHGNRLTATETANGGLDAQAYHHDMRGNMDILPPLTLVRWDHDDRLRATSTQSVGPGLVPETTYYCYDQGGERLRWVRDGQVAAPSSAAPVDERIYLGEFEVYRSFGGTGAVTLERTTVHVMDGPRRIALIETRVDPGAAADPDRLVIRFQYANYLGSAVLELDDQGGFVSYEEYYAYGCTALVHWRANAPPKRYRFTGKERDANGLYYHGARYYAPWLCRWTAPDPEPAPNLYRYCDGNPVMLSDPSGRSPNGNEWVASPAFPEDIENLHQVLGPDYDQLPQALDLETGTSSPVLPSETMIVRKQLNEGGAFFLAGKYQALTVHEYFMIEKSDVFVANRDGSFTVHSRPQITSLGRMAPALRDTPISEQLQLAVELGLMFFPWDEAAKALPGVAAAAKGGGKAAQVAVSGVHESLLQQAQVVALRSTEEQARFLAELVPGLEREQAIKILESAFKNDSSAVFGGSRIRGNFHMGSDLDVGFSKLTANQATKVTARLSRAGPLGLEQNVRIVTGNISRNIPHIVSPEEFFQRIGIRAMQDAQAGRVFLPSGSVTAVPGGRIFYIPPGIR</sequence>
<evidence type="ECO:0000256" key="1">
    <source>
        <dbReference type="ARBA" id="ARBA00004613"/>
    </source>
</evidence>
<dbReference type="Pfam" id="PF03534">
    <property type="entry name" value="SpvB"/>
    <property type="match status" value="1"/>
</dbReference>
<keyword evidence="3" id="KW-0843">Virulence</keyword>
<dbReference type="Pfam" id="PF12256">
    <property type="entry name" value="TcdB_toxin_midN"/>
    <property type="match status" value="1"/>
</dbReference>
<evidence type="ECO:0000313" key="7">
    <source>
        <dbReference type="EMBL" id="WNM37567.1"/>
    </source>
</evidence>
<keyword evidence="2" id="KW-0964">Secreted</keyword>
<evidence type="ECO:0000256" key="4">
    <source>
        <dbReference type="SAM" id="MobiDB-lite"/>
    </source>
</evidence>
<dbReference type="InterPro" id="IPR050708">
    <property type="entry name" value="T6SS_VgrG/RHS"/>
</dbReference>
<feature type="region of interest" description="Disordered" evidence="4">
    <location>
        <begin position="1"/>
        <end position="22"/>
    </location>
</feature>
<feature type="region of interest" description="Disordered" evidence="4">
    <location>
        <begin position="1397"/>
        <end position="1416"/>
    </location>
</feature>
<dbReference type="PANTHER" id="PTHR32305:SF15">
    <property type="entry name" value="PROTEIN RHSA-RELATED"/>
    <property type="match status" value="1"/>
</dbReference>
<dbReference type="NCBIfam" id="TIGR03696">
    <property type="entry name" value="Rhs_assc_core"/>
    <property type="match status" value="1"/>
</dbReference>
<keyword evidence="8" id="KW-1185">Reference proteome</keyword>
<dbReference type="SUPFAM" id="SSF69318">
    <property type="entry name" value="Integrin alpha N-terminal domain"/>
    <property type="match status" value="1"/>
</dbReference>
<evidence type="ECO:0000259" key="6">
    <source>
        <dbReference type="Pfam" id="PF12256"/>
    </source>
</evidence>
<dbReference type="Proteomes" id="UP001303001">
    <property type="component" value="Chromosome"/>
</dbReference>
<accession>A0ABY9ZRN0</accession>
<evidence type="ECO:0000256" key="2">
    <source>
        <dbReference type="ARBA" id="ARBA00022525"/>
    </source>
</evidence>
<feature type="domain" description="Insecticide toxin TcdB middle/C-terminal" evidence="5">
    <location>
        <begin position="860"/>
        <end position="970"/>
    </location>
</feature>
<gene>
    <name evidence="7" type="ORF">RMN56_20650</name>
</gene>
<dbReference type="PANTHER" id="PTHR32305">
    <property type="match status" value="1"/>
</dbReference>
<dbReference type="InterPro" id="IPR022385">
    <property type="entry name" value="Rhs_assc_core"/>
</dbReference>
<dbReference type="InterPro" id="IPR022045">
    <property type="entry name" value="TcdB_toxin_mid/N"/>
</dbReference>
<organism evidence="7 8">
    <name type="scientific">Micromonospora halotolerans</name>
    <dbReference type="NCBI Taxonomy" id="709879"/>
    <lineage>
        <taxon>Bacteria</taxon>
        <taxon>Bacillati</taxon>
        <taxon>Actinomycetota</taxon>
        <taxon>Actinomycetes</taxon>
        <taxon>Micromonosporales</taxon>
        <taxon>Micromonosporaceae</taxon>
        <taxon>Micromonospora</taxon>
    </lineage>
</organism>
<name>A0ABY9ZRN0_9ACTN</name>
<protein>
    <submittedName>
        <fullName evidence="7">SpvB/TcaC N-terminal domain-containing protein</fullName>
    </submittedName>
</protein>
<proteinExistence type="predicted"/>
<feature type="domain" description="Insecticide toxin TcdB middle/N-terminal" evidence="6">
    <location>
        <begin position="652"/>
        <end position="778"/>
    </location>
</feature>
<dbReference type="EMBL" id="CP134876">
    <property type="protein sequence ID" value="WNM37567.1"/>
    <property type="molecule type" value="Genomic_DNA"/>
</dbReference>
<dbReference type="Gene3D" id="2.180.10.10">
    <property type="entry name" value="RHS repeat-associated core"/>
    <property type="match status" value="1"/>
</dbReference>
<evidence type="ECO:0000256" key="3">
    <source>
        <dbReference type="ARBA" id="ARBA00023026"/>
    </source>
</evidence>
<dbReference type="PRINTS" id="PR01341">
    <property type="entry name" value="SALSPVBPROT"/>
</dbReference>
<reference evidence="7 8" key="1">
    <citation type="submission" date="2023-09" db="EMBL/GenBank/DDBJ databases">
        <title>Micromonospora halotolerans DSM 45598 genome sequence.</title>
        <authorList>
            <person name="Mo P."/>
        </authorList>
    </citation>
    <scope>NUCLEOTIDE SEQUENCE [LARGE SCALE GENOMIC DNA]</scope>
    <source>
        <strain evidence="7 8">DSM 45598</strain>
    </source>
</reference>
<dbReference type="InterPro" id="IPR003284">
    <property type="entry name" value="Sal_SpvB"/>
</dbReference>
<evidence type="ECO:0000259" key="5">
    <source>
        <dbReference type="Pfam" id="PF12255"/>
    </source>
</evidence>
<evidence type="ECO:0000313" key="8">
    <source>
        <dbReference type="Proteomes" id="UP001303001"/>
    </source>
</evidence>
<comment type="subcellular location">
    <subcellularLocation>
        <location evidence="1">Secreted</location>
    </subcellularLocation>
</comment>
<dbReference type="RefSeq" id="WP_313719151.1">
    <property type="nucleotide sequence ID" value="NZ_CP134876.1"/>
</dbReference>